<keyword evidence="7 11" id="KW-0067">ATP-binding</keyword>
<feature type="binding site" evidence="11">
    <location>
        <position position="301"/>
    </location>
    <ligand>
        <name>Mg(2+)</name>
        <dbReference type="ChEBI" id="CHEBI:18420"/>
    </ligand>
</feature>
<feature type="binding site" evidence="11">
    <location>
        <position position="425"/>
    </location>
    <ligand>
        <name>substrate</name>
    </ligand>
</feature>
<dbReference type="Pfam" id="PF01202">
    <property type="entry name" value="SKI"/>
    <property type="match status" value="1"/>
</dbReference>
<dbReference type="GO" id="GO:0004765">
    <property type="term" value="F:shikimate kinase activity"/>
    <property type="evidence" value="ECO:0007669"/>
    <property type="project" value="UniProtKB-UniRule"/>
</dbReference>
<dbReference type="GO" id="GO:0005829">
    <property type="term" value="C:cytosol"/>
    <property type="evidence" value="ECO:0007669"/>
    <property type="project" value="TreeGrafter"/>
</dbReference>
<dbReference type="InterPro" id="IPR031322">
    <property type="entry name" value="Shikimate/glucono_kinase"/>
</dbReference>
<dbReference type="InterPro" id="IPR046346">
    <property type="entry name" value="Aminoacid_DH-like_N_sf"/>
</dbReference>
<dbReference type="PANTHER" id="PTHR21087">
    <property type="entry name" value="SHIKIMATE KINASE"/>
    <property type="match status" value="1"/>
</dbReference>
<dbReference type="SUPFAM" id="SSF51735">
    <property type="entry name" value="NAD(P)-binding Rossmann-fold domains"/>
    <property type="match status" value="1"/>
</dbReference>
<evidence type="ECO:0000259" key="12">
    <source>
        <dbReference type="Pfam" id="PF01488"/>
    </source>
</evidence>
<dbReference type="InterPro" id="IPR027417">
    <property type="entry name" value="P-loop_NTPase"/>
</dbReference>
<dbReference type="Gene3D" id="3.40.50.300">
    <property type="entry name" value="P-loop containing nucleotide triphosphate hydrolases"/>
    <property type="match status" value="1"/>
</dbReference>
<evidence type="ECO:0000256" key="5">
    <source>
        <dbReference type="ARBA" id="ARBA00022741"/>
    </source>
</evidence>
<feature type="binding site" evidence="11">
    <location>
        <position position="343"/>
    </location>
    <ligand>
        <name>substrate</name>
    </ligand>
</feature>
<sequence length="461" mass="50772">MLKFAVVGSPIYHSKSPLIFAKFGSRLGVSCSYTRLRVSSFEEALELSEHLRIDGINITAPFKEDAFRVCKARGWGVSETALLSGAVNTVAFRRSTEMGCANPFCTNTDVLAIEKFLRRYIGTGSSECVKTALLGAGGAARAVLAAMTLYGQDTGTKFDVTVFNRTVGKASLLAKKFAGDHVTVSTAKLEEFPTRLETFELILNCLSVRPEELRKLELGKNAVFIDANYRERVEVTGGVYVPGETWLLAQGLEAFRIFTEKDIDPNIWDEIFDNSWEHVLKNSRSKKPVVFLIGLSGTGKTTVGRLLAAVTDAEHVDTDVLIEERTGMSVSEIFEKLTETRFRELETVVLSDVLRKDGAQIVSTGGGIVLKAENRQQLTEGHVIWLWAGPDECASRLAGTTDRPLLKADGVEETVCKLKVMLNERLDLYFSVADLVVPTEGRTPEEIVQILSEELETYVIG</sequence>
<dbReference type="AlphaFoldDB" id="A0A1E3G2X7"/>
<keyword evidence="11" id="KW-0479">Metal-binding</keyword>
<reference evidence="15" key="1">
    <citation type="submission" date="2016-04" db="EMBL/GenBank/DDBJ databases">
        <title>The genome sequence project of a novel Fervidobacterium isolate from a hot spring in Thailand.</title>
        <authorList>
            <person name="Gonzalez J.M."/>
            <person name="Cuecas A."/>
            <person name="Kanoksilapatham W."/>
        </authorList>
    </citation>
    <scope>NUCLEOTIDE SEQUENCE [LARGE SCALE GENOMIC DNA]</scope>
    <source>
        <strain evidence="15">FC2004</strain>
    </source>
</reference>
<organism evidence="14 15">
    <name type="scientific">Fervidobacterium thailandense</name>
    <dbReference type="NCBI Taxonomy" id="1008305"/>
    <lineage>
        <taxon>Bacteria</taxon>
        <taxon>Thermotogati</taxon>
        <taxon>Thermotogota</taxon>
        <taxon>Thermotogae</taxon>
        <taxon>Thermotogales</taxon>
        <taxon>Fervidobacteriaceae</taxon>
        <taxon>Fervidobacterium</taxon>
    </lineage>
</organism>
<comment type="pathway">
    <text evidence="1 11">Metabolic intermediate biosynthesis; chorismate biosynthesis; chorismate from D-erythrose 4-phosphate and phosphoenolpyruvate: step 5/7.</text>
</comment>
<dbReference type="EC" id="2.7.1.71" evidence="11"/>
<comment type="similarity">
    <text evidence="2 11">Belongs to the shikimate kinase family.</text>
</comment>
<evidence type="ECO:0000256" key="2">
    <source>
        <dbReference type="ARBA" id="ARBA00006997"/>
    </source>
</evidence>
<proteinExistence type="inferred from homology"/>
<feature type="binding site" evidence="11">
    <location>
        <begin position="297"/>
        <end position="302"/>
    </location>
    <ligand>
        <name>ATP</name>
        <dbReference type="ChEBI" id="CHEBI:30616"/>
    </ligand>
</feature>
<evidence type="ECO:0000256" key="4">
    <source>
        <dbReference type="ARBA" id="ARBA00022679"/>
    </source>
</evidence>
<name>A0A1E3G2X7_9BACT</name>
<evidence type="ECO:0000313" key="14">
    <source>
        <dbReference type="EMBL" id="ODN30018.1"/>
    </source>
</evidence>
<accession>A0A1E3G2X7</accession>
<evidence type="ECO:0000256" key="11">
    <source>
        <dbReference type="HAMAP-Rule" id="MF_00109"/>
    </source>
</evidence>
<feature type="binding site" evidence="11">
    <location>
        <position position="319"/>
    </location>
    <ligand>
        <name>substrate</name>
    </ligand>
</feature>
<comment type="caution">
    <text evidence="14">The sequence shown here is derived from an EMBL/GenBank/DDBJ whole genome shotgun (WGS) entry which is preliminary data.</text>
</comment>
<dbReference type="Proteomes" id="UP000094570">
    <property type="component" value="Unassembled WGS sequence"/>
</dbReference>
<evidence type="ECO:0000256" key="3">
    <source>
        <dbReference type="ARBA" id="ARBA00022605"/>
    </source>
</evidence>
<dbReference type="Pfam" id="PF08501">
    <property type="entry name" value="Shikimate_dh_N"/>
    <property type="match status" value="1"/>
</dbReference>
<dbReference type="GO" id="GO:0005524">
    <property type="term" value="F:ATP binding"/>
    <property type="evidence" value="ECO:0007669"/>
    <property type="project" value="UniProtKB-UniRule"/>
</dbReference>
<dbReference type="SUPFAM" id="SSF52540">
    <property type="entry name" value="P-loop containing nucleoside triphosphate hydrolases"/>
    <property type="match status" value="1"/>
</dbReference>
<keyword evidence="5 11" id="KW-0547">Nucleotide-binding</keyword>
<feature type="binding site" evidence="11">
    <location>
        <position position="442"/>
    </location>
    <ligand>
        <name>ATP</name>
        <dbReference type="ChEBI" id="CHEBI:30616"/>
    </ligand>
</feature>
<dbReference type="EMBL" id="LWAF01000012">
    <property type="protein sequence ID" value="ODN30018.1"/>
    <property type="molecule type" value="Genomic_DNA"/>
</dbReference>
<feature type="domain" description="Shikimate dehydrogenase substrate binding N-terminal" evidence="13">
    <location>
        <begin position="6"/>
        <end position="90"/>
    </location>
</feature>
<keyword evidence="4 11" id="KW-0808">Transferase</keyword>
<dbReference type="Pfam" id="PF01488">
    <property type="entry name" value="Shikimate_DH"/>
    <property type="match status" value="1"/>
</dbReference>
<evidence type="ECO:0000256" key="7">
    <source>
        <dbReference type="ARBA" id="ARBA00022840"/>
    </source>
</evidence>
<dbReference type="PRINTS" id="PR01100">
    <property type="entry name" value="SHIKIMTKNASE"/>
</dbReference>
<evidence type="ECO:0000256" key="1">
    <source>
        <dbReference type="ARBA" id="ARBA00004842"/>
    </source>
</evidence>
<feature type="binding site" evidence="11">
    <location>
        <position position="366"/>
    </location>
    <ligand>
        <name>substrate</name>
    </ligand>
</feature>
<dbReference type="SUPFAM" id="SSF53223">
    <property type="entry name" value="Aminoacid dehydrogenase-like, N-terminal domain"/>
    <property type="match status" value="1"/>
</dbReference>
<dbReference type="InterPro" id="IPR013708">
    <property type="entry name" value="Shikimate_DH-bd_N"/>
</dbReference>
<comment type="catalytic activity">
    <reaction evidence="9 11">
        <text>shikimate + ATP = 3-phosphoshikimate + ADP + H(+)</text>
        <dbReference type="Rhea" id="RHEA:13121"/>
        <dbReference type="ChEBI" id="CHEBI:15378"/>
        <dbReference type="ChEBI" id="CHEBI:30616"/>
        <dbReference type="ChEBI" id="CHEBI:36208"/>
        <dbReference type="ChEBI" id="CHEBI:145989"/>
        <dbReference type="ChEBI" id="CHEBI:456216"/>
        <dbReference type="EC" id="2.7.1.71"/>
    </reaction>
</comment>
<dbReference type="RefSeq" id="WP_069293559.1">
    <property type="nucleotide sequence ID" value="NZ_CP140110.1"/>
</dbReference>
<comment type="subcellular location">
    <subcellularLocation>
        <location evidence="11">Cytoplasm</location>
    </subcellularLocation>
</comment>
<dbReference type="GO" id="GO:0009073">
    <property type="term" value="P:aromatic amino acid family biosynthetic process"/>
    <property type="evidence" value="ECO:0007669"/>
    <property type="project" value="UniProtKB-KW"/>
</dbReference>
<comment type="catalytic activity">
    <reaction evidence="10">
        <text>shikimate + NADP(+) = 3-dehydroshikimate + NADPH + H(+)</text>
        <dbReference type="Rhea" id="RHEA:17737"/>
        <dbReference type="ChEBI" id="CHEBI:15378"/>
        <dbReference type="ChEBI" id="CHEBI:16630"/>
        <dbReference type="ChEBI" id="CHEBI:36208"/>
        <dbReference type="ChEBI" id="CHEBI:57783"/>
        <dbReference type="ChEBI" id="CHEBI:58349"/>
        <dbReference type="EC" id="1.1.1.25"/>
    </reaction>
</comment>
<dbReference type="GO" id="GO:0004764">
    <property type="term" value="F:shikimate 3-dehydrogenase (NADP+) activity"/>
    <property type="evidence" value="ECO:0007669"/>
    <property type="project" value="UniProtKB-EC"/>
</dbReference>
<evidence type="ECO:0000259" key="13">
    <source>
        <dbReference type="Pfam" id="PF08501"/>
    </source>
</evidence>
<dbReference type="PANTHER" id="PTHR21087:SF16">
    <property type="entry name" value="SHIKIMATE KINASE 1, CHLOROPLASTIC"/>
    <property type="match status" value="1"/>
</dbReference>
<dbReference type="OrthoDB" id="9792692at2"/>
<dbReference type="InterPro" id="IPR036291">
    <property type="entry name" value="NAD(P)-bd_dom_sf"/>
</dbReference>
<evidence type="ECO:0000256" key="8">
    <source>
        <dbReference type="ARBA" id="ARBA00023141"/>
    </source>
</evidence>
<keyword evidence="11" id="KW-0460">Magnesium</keyword>
<keyword evidence="15" id="KW-1185">Reference proteome</keyword>
<dbReference type="Gene3D" id="3.40.50.10860">
    <property type="entry name" value="Leucine Dehydrogenase, chain A, domain 1"/>
    <property type="match status" value="1"/>
</dbReference>
<dbReference type="UniPathway" id="UPA00053">
    <property type="reaction ID" value="UER00088"/>
</dbReference>
<keyword evidence="11" id="KW-0963">Cytoplasm</keyword>
<feature type="binding site" evidence="11">
    <location>
        <position position="403"/>
    </location>
    <ligand>
        <name>ATP</name>
        <dbReference type="ChEBI" id="CHEBI:30616"/>
    </ligand>
</feature>
<evidence type="ECO:0000313" key="15">
    <source>
        <dbReference type="Proteomes" id="UP000094570"/>
    </source>
</evidence>
<dbReference type="GO" id="GO:0009423">
    <property type="term" value="P:chorismate biosynthetic process"/>
    <property type="evidence" value="ECO:0007669"/>
    <property type="project" value="UniProtKB-UniRule"/>
</dbReference>
<protein>
    <recommendedName>
        <fullName evidence="11">Shikimate kinase</fullName>
        <shortName evidence="11">SK</shortName>
        <ecNumber evidence="11">2.7.1.71</ecNumber>
    </recommendedName>
</protein>
<evidence type="ECO:0000256" key="6">
    <source>
        <dbReference type="ARBA" id="ARBA00022777"/>
    </source>
</evidence>
<dbReference type="GO" id="GO:0008652">
    <property type="term" value="P:amino acid biosynthetic process"/>
    <property type="evidence" value="ECO:0007669"/>
    <property type="project" value="UniProtKB-KW"/>
</dbReference>
<keyword evidence="6 11" id="KW-0418">Kinase</keyword>
<gene>
    <name evidence="11" type="primary">aroK</name>
    <name evidence="14" type="ORF">A4H02_07515</name>
</gene>
<dbReference type="CDD" id="cd00464">
    <property type="entry name" value="SK"/>
    <property type="match status" value="1"/>
</dbReference>
<dbReference type="InterPro" id="IPR000623">
    <property type="entry name" value="Shikimate_kinase/TSH1"/>
</dbReference>
<dbReference type="HAMAP" id="MF_00109">
    <property type="entry name" value="Shikimate_kinase"/>
    <property type="match status" value="1"/>
</dbReference>
<comment type="subunit">
    <text evidence="11">Monomer.</text>
</comment>
<dbReference type="PROSITE" id="PS01128">
    <property type="entry name" value="SHIKIMATE_KINASE"/>
    <property type="match status" value="1"/>
</dbReference>
<keyword evidence="3 11" id="KW-0028">Amino-acid biosynthesis</keyword>
<dbReference type="InterPro" id="IPR023000">
    <property type="entry name" value="Shikimate_kinase_CS"/>
</dbReference>
<comment type="cofactor">
    <cofactor evidence="11">
        <name>Mg(2+)</name>
        <dbReference type="ChEBI" id="CHEBI:18420"/>
    </cofactor>
    <text evidence="11">Binds 1 Mg(2+) ion per subunit.</text>
</comment>
<evidence type="ECO:0000256" key="9">
    <source>
        <dbReference type="ARBA" id="ARBA00048567"/>
    </source>
</evidence>
<feature type="domain" description="Quinate/shikimate 5-dehydrogenase/glutamyl-tRNA reductase" evidence="12">
    <location>
        <begin position="127"/>
        <end position="207"/>
    </location>
</feature>
<comment type="function">
    <text evidence="11">Catalyzes the specific phosphorylation of the 3-hydroxyl group of shikimic acid using ATP as a cosubstrate.</text>
</comment>
<evidence type="ECO:0000256" key="10">
    <source>
        <dbReference type="ARBA" id="ARBA00049442"/>
    </source>
</evidence>
<dbReference type="Gene3D" id="3.40.50.720">
    <property type="entry name" value="NAD(P)-binding Rossmann-like Domain"/>
    <property type="match status" value="1"/>
</dbReference>
<dbReference type="GO" id="GO:0000287">
    <property type="term" value="F:magnesium ion binding"/>
    <property type="evidence" value="ECO:0007669"/>
    <property type="project" value="UniProtKB-UniRule"/>
</dbReference>
<dbReference type="InterPro" id="IPR006151">
    <property type="entry name" value="Shikm_DH/Glu-tRNA_Rdtase"/>
</dbReference>
<keyword evidence="8 11" id="KW-0057">Aromatic amino acid biosynthesis</keyword>
<dbReference type="STRING" id="1008305.A4H02_07515"/>